<evidence type="ECO:0000259" key="6">
    <source>
        <dbReference type="Pfam" id="PF01087"/>
    </source>
</evidence>
<dbReference type="InterPro" id="IPR005849">
    <property type="entry name" value="GalP_Utransf_N"/>
</dbReference>
<keyword evidence="2 7" id="KW-0548">Nucleotidyltransferase</keyword>
<proteinExistence type="predicted"/>
<dbReference type="InterPro" id="IPR001937">
    <property type="entry name" value="GalP_UDPtransf1"/>
</dbReference>
<evidence type="ECO:0000256" key="3">
    <source>
        <dbReference type="ARBA" id="ARBA00023277"/>
    </source>
</evidence>
<name>A0A0G0P6U9_9BACT</name>
<dbReference type="PANTHER" id="PTHR42763:SF2">
    <property type="entry name" value="ADP-GLUCOSE PHOSPHORYLASE"/>
    <property type="match status" value="1"/>
</dbReference>
<dbReference type="Gene3D" id="3.30.428.10">
    <property type="entry name" value="HIT-like"/>
    <property type="match status" value="2"/>
</dbReference>
<dbReference type="Pfam" id="PF01087">
    <property type="entry name" value="GalP_UDP_transf"/>
    <property type="match status" value="1"/>
</dbReference>
<evidence type="ECO:0000256" key="4">
    <source>
        <dbReference type="PIRSR" id="PIRSR000808-1"/>
    </source>
</evidence>
<keyword evidence="1 7" id="KW-0808">Transferase</keyword>
<evidence type="ECO:0000256" key="1">
    <source>
        <dbReference type="ARBA" id="ARBA00022679"/>
    </source>
</evidence>
<dbReference type="AlphaFoldDB" id="A0A0G0P6U9"/>
<dbReference type="InterPro" id="IPR053177">
    <property type="entry name" value="ADP-glucose_phosphorylase"/>
</dbReference>
<dbReference type="GO" id="GO:0006012">
    <property type="term" value="P:galactose metabolic process"/>
    <property type="evidence" value="ECO:0007669"/>
    <property type="project" value="InterPro"/>
</dbReference>
<dbReference type="InterPro" id="IPR036265">
    <property type="entry name" value="HIT-like_sf"/>
</dbReference>
<gene>
    <name evidence="7" type="ORF">UT53_C0010G0007</name>
</gene>
<organism evidence="7 8">
    <name type="scientific">Candidatus Yanofskybacteria bacterium GW2011_GWD2_39_48</name>
    <dbReference type="NCBI Taxonomy" id="1619031"/>
    <lineage>
        <taxon>Bacteria</taxon>
        <taxon>Candidatus Yanofskyibacteriota</taxon>
    </lineage>
</organism>
<evidence type="ECO:0000256" key="5">
    <source>
        <dbReference type="SAM" id="MobiDB-lite"/>
    </source>
</evidence>
<evidence type="ECO:0000313" key="8">
    <source>
        <dbReference type="Proteomes" id="UP000034764"/>
    </source>
</evidence>
<reference evidence="7 8" key="1">
    <citation type="journal article" date="2015" name="Nature">
        <title>rRNA introns, odd ribosomes, and small enigmatic genomes across a large radiation of phyla.</title>
        <authorList>
            <person name="Brown C.T."/>
            <person name="Hug L.A."/>
            <person name="Thomas B.C."/>
            <person name="Sharon I."/>
            <person name="Castelle C.J."/>
            <person name="Singh A."/>
            <person name="Wilkins M.J."/>
            <person name="Williams K.H."/>
            <person name="Banfield J.F."/>
        </authorList>
    </citation>
    <scope>NUCLEOTIDE SEQUENCE [LARGE SCALE GENOMIC DNA]</scope>
</reference>
<dbReference type="PANTHER" id="PTHR42763">
    <property type="entry name" value="ADP-GLUCOSE PHOSPHORYLASE"/>
    <property type="match status" value="1"/>
</dbReference>
<comment type="caution">
    <text evidence="7">The sequence shown here is derived from an EMBL/GenBank/DDBJ whole genome shotgun (WGS) entry which is preliminary data.</text>
</comment>
<dbReference type="PIRSF" id="PIRSF000808">
    <property type="entry name" value="GalT"/>
    <property type="match status" value="1"/>
</dbReference>
<feature type="active site" description="Tele-UMP-histidine intermediate" evidence="4">
    <location>
        <position position="167"/>
    </location>
</feature>
<evidence type="ECO:0000313" key="7">
    <source>
        <dbReference type="EMBL" id="KKR23653.1"/>
    </source>
</evidence>
<accession>A0A0G0P6U9</accession>
<sequence length="335" mass="38816">MLNEFRQDIITGEWVLYATNRVKGHIKTETEDKPSSINECPFENPQKSGNEKPILMLNNGQKVEWSEDAEWTTQVLQNKFPALTHGKCGQMKIDGPFNSFDASGLHELVITRSHDRHFAQFTNDETLEVLRCYKERLEQMAKDDCGDYVFIFHNHGKKAGASQYHNHSQIMSLPIVPHNVIKNMRGAEEFYKKNNQKVFTALLNWELRDRKRVVYENEKFIALCPYVSKDLYEIKIFPKDDHCDFRQTDVADLVYFADALNKVLASLNEKLGNPDYNFYINTVPILNNSSVNHEYFRWHLDIMPRVNVLGGVELGVSVYVNVIDPNDAAELLRIR</sequence>
<evidence type="ECO:0000256" key="2">
    <source>
        <dbReference type="ARBA" id="ARBA00022695"/>
    </source>
</evidence>
<feature type="region of interest" description="Disordered" evidence="5">
    <location>
        <begin position="29"/>
        <end position="53"/>
    </location>
</feature>
<dbReference type="Proteomes" id="UP000034764">
    <property type="component" value="Unassembled WGS sequence"/>
</dbReference>
<feature type="domain" description="Galactose-1-phosphate uridyl transferase N-terminal" evidence="6">
    <location>
        <begin position="6"/>
        <end position="177"/>
    </location>
</feature>
<dbReference type="GO" id="GO:0008108">
    <property type="term" value="F:UDP-glucose:hexose-1-phosphate uridylyltransferase activity"/>
    <property type="evidence" value="ECO:0007669"/>
    <property type="project" value="InterPro"/>
</dbReference>
<dbReference type="GO" id="GO:0008270">
    <property type="term" value="F:zinc ion binding"/>
    <property type="evidence" value="ECO:0007669"/>
    <property type="project" value="InterPro"/>
</dbReference>
<protein>
    <submittedName>
        <fullName evidence="7">Galactose-1-phosphate uridylyltransferase</fullName>
    </submittedName>
</protein>
<dbReference type="SUPFAM" id="SSF54197">
    <property type="entry name" value="HIT-like"/>
    <property type="match status" value="2"/>
</dbReference>
<dbReference type="EMBL" id="LBXD01000010">
    <property type="protein sequence ID" value="KKR23653.1"/>
    <property type="molecule type" value="Genomic_DNA"/>
</dbReference>
<keyword evidence="3" id="KW-0119">Carbohydrate metabolism</keyword>